<dbReference type="PANTHER" id="PTHR33546:SF1">
    <property type="entry name" value="LARGE, MULTIFUNCTIONAL SECRETED PROTEIN"/>
    <property type="match status" value="1"/>
</dbReference>
<reference evidence="3 4" key="1">
    <citation type="submission" date="2017-06" db="EMBL/GenBank/DDBJ databases">
        <title>Draft Genome Sequence of Natranaerobius trueperi halophilic, alkalithermophilic bacteria from soda lakes.</title>
        <authorList>
            <person name="Zhao B."/>
        </authorList>
    </citation>
    <scope>NUCLEOTIDE SEQUENCE [LARGE SCALE GENOMIC DNA]</scope>
    <source>
        <strain evidence="3 4">DSM 18760</strain>
    </source>
</reference>
<keyword evidence="2" id="KW-1133">Transmembrane helix</keyword>
<keyword evidence="2" id="KW-0472">Membrane</keyword>
<proteinExistence type="predicted"/>
<dbReference type="OrthoDB" id="9770043at2"/>
<sequence length="606" mass="67695">MPHTINKPSQYIVIGIMSGFFSGMVMASIMWGGWLLPALGLLITRVSLYYGFLVIFMLTVVVGGVYGYFVRDKIPSIGQALGYGVLIGIVLWILGPVVFIPIALGFPPLFAEIDQHALSFFAFLIYGLGLTSIYQVWIGETSGKVKWVIPWVMIVIGIVSVPVLLRSAMTTGPENLDVEDGYEVEVVAKNFTYPTSLTFDEKGDVYVAEAGYSYGGKETTPQIIKLDPDGTNIEVIEEDFNGPINGLKYHEDYLYISHRGTITKMTPEGDEREDIITDLPSYGDHHNNEIVFCNEGYMYFGQGSATNAGVVGEDNFMYDWLEDHPDFHDIPPVDITLRGENFKSLDLSSPDPTEEEETGAFSPFGTTTEAGQQIEGETPGNAAIYRADPNNDYELELKAWGLRNPYGLTFDNDDNLYASVLGYDDRGSRAIKNSPDWIYEIEEDGFYGWPDYAGEYPVYDTIFKSDRGEKRDMLLEDPPEPEIPVVELPNHYSPMKIAYNDEFSDDGDLFVAIFGDGEPMTGEVEQPVPAQIKVVDTETGDYTPFIENQDGPRAGRYGQGLNRPIGVKFDPKNEYLYFLDFGVFEFMDMTPNPIPNTGVLWRVSKT</sequence>
<evidence type="ECO:0000256" key="2">
    <source>
        <dbReference type="SAM" id="Phobius"/>
    </source>
</evidence>
<gene>
    <name evidence="3" type="ORF">CDO51_01075</name>
</gene>
<organism evidence="3 4">
    <name type="scientific">Natranaerobius trueperi</name>
    <dbReference type="NCBI Taxonomy" id="759412"/>
    <lineage>
        <taxon>Bacteria</taxon>
        <taxon>Bacillati</taxon>
        <taxon>Bacillota</taxon>
        <taxon>Clostridia</taxon>
        <taxon>Natranaerobiales</taxon>
        <taxon>Natranaerobiaceae</taxon>
        <taxon>Natranaerobius</taxon>
    </lineage>
</organism>
<feature type="transmembrane region" description="Helical" evidence="2">
    <location>
        <begin position="81"/>
        <end position="104"/>
    </location>
</feature>
<feature type="transmembrane region" description="Helical" evidence="2">
    <location>
        <begin position="48"/>
        <end position="69"/>
    </location>
</feature>
<dbReference type="PANTHER" id="PTHR33546">
    <property type="entry name" value="LARGE, MULTIFUNCTIONAL SECRETED PROTEIN-RELATED"/>
    <property type="match status" value="1"/>
</dbReference>
<feature type="transmembrane region" description="Helical" evidence="2">
    <location>
        <begin position="12"/>
        <end position="36"/>
    </location>
</feature>
<feature type="transmembrane region" description="Helical" evidence="2">
    <location>
        <begin position="148"/>
        <end position="165"/>
    </location>
</feature>
<dbReference type="RefSeq" id="WP_089022445.1">
    <property type="nucleotide sequence ID" value="NZ_NIQC01000001.1"/>
</dbReference>
<dbReference type="SUPFAM" id="SSF50952">
    <property type="entry name" value="Soluble quinoprotein glucose dehydrogenase"/>
    <property type="match status" value="1"/>
</dbReference>
<dbReference type="Proteomes" id="UP000214588">
    <property type="component" value="Unassembled WGS sequence"/>
</dbReference>
<evidence type="ECO:0000313" key="3">
    <source>
        <dbReference type="EMBL" id="OWZ85022.1"/>
    </source>
</evidence>
<dbReference type="AlphaFoldDB" id="A0A226C1U2"/>
<comment type="caution">
    <text evidence="3">The sequence shown here is derived from an EMBL/GenBank/DDBJ whole genome shotgun (WGS) entry which is preliminary data.</text>
</comment>
<dbReference type="Gene3D" id="2.120.10.30">
    <property type="entry name" value="TolB, C-terminal domain"/>
    <property type="match status" value="1"/>
</dbReference>
<dbReference type="InterPro" id="IPR011042">
    <property type="entry name" value="6-blade_b-propeller_TolB-like"/>
</dbReference>
<evidence type="ECO:0000313" key="4">
    <source>
        <dbReference type="Proteomes" id="UP000214588"/>
    </source>
</evidence>
<feature type="transmembrane region" description="Helical" evidence="2">
    <location>
        <begin position="116"/>
        <end position="136"/>
    </location>
</feature>
<keyword evidence="4" id="KW-1185">Reference proteome</keyword>
<dbReference type="InterPro" id="IPR011041">
    <property type="entry name" value="Quinoprot_gluc/sorb_DH_b-prop"/>
</dbReference>
<dbReference type="EMBL" id="NIQC01000001">
    <property type="protein sequence ID" value="OWZ85022.1"/>
    <property type="molecule type" value="Genomic_DNA"/>
</dbReference>
<accession>A0A226C1U2</accession>
<name>A0A226C1U2_9FIRM</name>
<protein>
    <submittedName>
        <fullName evidence="3">Glucose dehydrogenase</fullName>
    </submittedName>
</protein>
<keyword evidence="2" id="KW-0812">Transmembrane</keyword>
<feature type="region of interest" description="Disordered" evidence="1">
    <location>
        <begin position="346"/>
        <end position="373"/>
    </location>
</feature>
<evidence type="ECO:0000256" key="1">
    <source>
        <dbReference type="SAM" id="MobiDB-lite"/>
    </source>
</evidence>